<keyword evidence="2" id="KW-1185">Reference proteome</keyword>
<name>A0A2W7MX77_9BACT</name>
<dbReference type="PANTHER" id="PTHR37397">
    <property type="entry name" value="SI:CH211-183D21.1"/>
    <property type="match status" value="1"/>
</dbReference>
<protein>
    <submittedName>
        <fullName evidence="1">Uncharacterized protein</fullName>
    </submittedName>
</protein>
<evidence type="ECO:0000313" key="2">
    <source>
        <dbReference type="Proteomes" id="UP000249239"/>
    </source>
</evidence>
<gene>
    <name evidence="1" type="ORF">LX69_02856</name>
</gene>
<dbReference type="RefSeq" id="WP_111446672.1">
    <property type="nucleotide sequence ID" value="NZ_QKZK01000030.1"/>
</dbReference>
<accession>A0A2W7MX77</accession>
<dbReference type="OrthoDB" id="5500612at2"/>
<dbReference type="Proteomes" id="UP000249239">
    <property type="component" value="Unassembled WGS sequence"/>
</dbReference>
<dbReference type="EMBL" id="QKZK01000030">
    <property type="protein sequence ID" value="PZX12765.1"/>
    <property type="molecule type" value="Genomic_DNA"/>
</dbReference>
<dbReference type="PANTHER" id="PTHR37397:SF1">
    <property type="entry name" value="LTD DOMAIN-CONTAINING PROTEIN"/>
    <property type="match status" value="1"/>
</dbReference>
<proteinExistence type="predicted"/>
<reference evidence="1 2" key="1">
    <citation type="submission" date="2018-06" db="EMBL/GenBank/DDBJ databases">
        <title>Genomic Encyclopedia of Archaeal and Bacterial Type Strains, Phase II (KMG-II): from individual species to whole genera.</title>
        <authorList>
            <person name="Goeker M."/>
        </authorList>
    </citation>
    <scope>NUCLEOTIDE SEQUENCE [LARGE SCALE GENOMIC DNA]</scope>
    <source>
        <strain evidence="1 2">DSM 6779</strain>
    </source>
</reference>
<evidence type="ECO:0000313" key="1">
    <source>
        <dbReference type="EMBL" id="PZX12765.1"/>
    </source>
</evidence>
<comment type="caution">
    <text evidence="1">The sequence shown here is derived from an EMBL/GenBank/DDBJ whole genome shotgun (WGS) entry which is preliminary data.</text>
</comment>
<sequence length="304" mass="33960">MRTFYLFVIVSWFLFSVRMFAQESDIEVVSVLKSEISIPQYLQTLVINEIDCDTPGDDKLEFVELYDGGAGNTPLDNVCVVFYFVNSISKNVESCYSKILKGGKTNAEGYFLYANTSVEGCGISFGQAELRNGPNAVALYYWTESKAYEKNLPLLLDGLIDAVVYVSDRKKQAPDDMLQLLNVGQSQVNEASEGASDRFSLQRFPNGGGGVRNSSSFVAMVPTPGFANSLKSDVQLKSFEEEMFYSEQQIHYNLSEYKQLSVCNLMGHVLWQSMIIGKGVYGVSHLPKGWYVVVVNGKVFKFLR</sequence>
<organism evidence="1 2">
    <name type="scientific">Breznakibacter xylanolyticus</name>
    <dbReference type="NCBI Taxonomy" id="990"/>
    <lineage>
        <taxon>Bacteria</taxon>
        <taxon>Pseudomonadati</taxon>
        <taxon>Bacteroidota</taxon>
        <taxon>Bacteroidia</taxon>
        <taxon>Marinilabiliales</taxon>
        <taxon>Marinilabiliaceae</taxon>
        <taxon>Breznakibacter</taxon>
    </lineage>
</organism>
<dbReference type="AlphaFoldDB" id="A0A2W7MX77"/>